<evidence type="ECO:0000259" key="5">
    <source>
        <dbReference type="PROSITE" id="PS52004"/>
    </source>
</evidence>
<organism evidence="6 7">
    <name type="scientific">Spinactinospora alkalitolerans</name>
    <dbReference type="NCBI Taxonomy" id="687207"/>
    <lineage>
        <taxon>Bacteria</taxon>
        <taxon>Bacillati</taxon>
        <taxon>Actinomycetota</taxon>
        <taxon>Actinomycetes</taxon>
        <taxon>Streptosporangiales</taxon>
        <taxon>Nocardiopsidaceae</taxon>
        <taxon>Spinactinospora</taxon>
    </lineage>
</organism>
<evidence type="ECO:0000313" key="6">
    <source>
        <dbReference type="EMBL" id="NYE45650.1"/>
    </source>
</evidence>
<dbReference type="SUPFAM" id="SSF47336">
    <property type="entry name" value="ACP-like"/>
    <property type="match status" value="1"/>
</dbReference>
<dbReference type="InterPro" id="IPR020841">
    <property type="entry name" value="PKS_Beta-ketoAc_synthase_dom"/>
</dbReference>
<dbReference type="SUPFAM" id="SSF52151">
    <property type="entry name" value="FabD/lysophospholipase-like"/>
    <property type="match status" value="1"/>
</dbReference>
<keyword evidence="7" id="KW-1185">Reference proteome</keyword>
<dbReference type="InterPro" id="IPR014031">
    <property type="entry name" value="Ketoacyl_synth_C"/>
</dbReference>
<dbReference type="Pfam" id="PF00550">
    <property type="entry name" value="PP-binding"/>
    <property type="match status" value="1"/>
</dbReference>
<dbReference type="InterPro" id="IPR050091">
    <property type="entry name" value="PKS_NRPS_Biosynth_Enz"/>
</dbReference>
<dbReference type="InterPro" id="IPR020806">
    <property type="entry name" value="PKS_PP-bd"/>
</dbReference>
<dbReference type="Gene3D" id="3.40.366.10">
    <property type="entry name" value="Malonyl-Coenzyme A Acyl Carrier Protein, domain 2"/>
    <property type="match status" value="1"/>
</dbReference>
<dbReference type="Pfam" id="PF00109">
    <property type="entry name" value="ketoacyl-synt"/>
    <property type="match status" value="1"/>
</dbReference>
<dbReference type="SUPFAM" id="SSF53901">
    <property type="entry name" value="Thiolase-like"/>
    <property type="match status" value="1"/>
</dbReference>
<dbReference type="GO" id="GO:0031177">
    <property type="term" value="F:phosphopantetheine binding"/>
    <property type="evidence" value="ECO:0007669"/>
    <property type="project" value="InterPro"/>
</dbReference>
<keyword evidence="2" id="KW-0597">Phosphoprotein</keyword>
<dbReference type="CDD" id="cd00833">
    <property type="entry name" value="PKS"/>
    <property type="match status" value="1"/>
</dbReference>
<feature type="domain" description="Ketosynthase family 3 (KS3)" evidence="5">
    <location>
        <begin position="7"/>
        <end position="428"/>
    </location>
</feature>
<dbReference type="PROSITE" id="PS00606">
    <property type="entry name" value="KS3_1"/>
    <property type="match status" value="1"/>
</dbReference>
<proteinExistence type="predicted"/>
<dbReference type="Gene3D" id="1.10.1200.10">
    <property type="entry name" value="ACP-like"/>
    <property type="match status" value="1"/>
</dbReference>
<dbReference type="SMART" id="SM00827">
    <property type="entry name" value="PKS_AT"/>
    <property type="match status" value="1"/>
</dbReference>
<gene>
    <name evidence="6" type="ORF">HDA32_000770</name>
</gene>
<protein>
    <submittedName>
        <fullName evidence="6">Acyl transferase domain-containing protein</fullName>
    </submittedName>
</protein>
<dbReference type="InterPro" id="IPR016039">
    <property type="entry name" value="Thiolase-like"/>
</dbReference>
<dbReference type="SUPFAM" id="SSF55048">
    <property type="entry name" value="Probable ACP-binding domain of malonyl-CoA ACP transacylase"/>
    <property type="match status" value="1"/>
</dbReference>
<dbReference type="InterPro" id="IPR032821">
    <property type="entry name" value="PKS_assoc"/>
</dbReference>
<reference evidence="6 7" key="1">
    <citation type="submission" date="2020-07" db="EMBL/GenBank/DDBJ databases">
        <title>Sequencing the genomes of 1000 actinobacteria strains.</title>
        <authorList>
            <person name="Klenk H.-P."/>
        </authorList>
    </citation>
    <scope>NUCLEOTIDE SEQUENCE [LARGE SCALE GENOMIC DNA]</scope>
    <source>
        <strain evidence="6 7">CXB654</strain>
    </source>
</reference>
<evidence type="ECO:0000256" key="1">
    <source>
        <dbReference type="ARBA" id="ARBA00022450"/>
    </source>
</evidence>
<dbReference type="InterPro" id="IPR001227">
    <property type="entry name" value="Ac_transferase_dom_sf"/>
</dbReference>
<dbReference type="Gene3D" id="3.40.47.10">
    <property type="match status" value="1"/>
</dbReference>
<dbReference type="InterPro" id="IPR016036">
    <property type="entry name" value="Malonyl_transacylase_ACP-bd"/>
</dbReference>
<dbReference type="Proteomes" id="UP000589036">
    <property type="component" value="Unassembled WGS sequence"/>
</dbReference>
<evidence type="ECO:0000256" key="3">
    <source>
        <dbReference type="ARBA" id="ARBA00022679"/>
    </source>
</evidence>
<dbReference type="RefSeq" id="WP_179641830.1">
    <property type="nucleotide sequence ID" value="NZ_BAAAYY010000002.1"/>
</dbReference>
<dbReference type="PANTHER" id="PTHR43775">
    <property type="entry name" value="FATTY ACID SYNTHASE"/>
    <property type="match status" value="1"/>
</dbReference>
<feature type="domain" description="Carrier" evidence="4">
    <location>
        <begin position="889"/>
        <end position="968"/>
    </location>
</feature>
<comment type="caution">
    <text evidence="6">The sequence shown here is derived from an EMBL/GenBank/DDBJ whole genome shotgun (WGS) entry which is preliminary data.</text>
</comment>
<sequence length="973" mass="101124">MSGPDTAGRAAIVGIGARLPGGLHGPGQFWRALLKRRDTITEIPDVRWKTMADRLAEEQRPEQPWTAGVLDDIEAFDADAFGIGTGEAVEMDPQQRILLEVVVETLQDAGIPCSALAGTRAGVYVGAASFDQATVGFAPGRRSSMLTAGGSGMAVLANRISYALDLRGPSITFDTACSSSLVALHQARRDLEAGEIDAAIVAGSNVLLNPSITAAFHDGGVLASTGRCRPFDTDGDGYVRSEGVGVAVLKRHGDARADADRVYALIAGSGVNSDGRSRGLFAPNRHAQEALLRDVYDRSGIDPGEVDYVETHGTATAAGDNVEGRALAAVLGAHRDPERPLLIGSVKSNIGHLEGAAGIVNVIKTALALHHRRIPPTINHARMRPSLAKLALSVPTAPTPWPERGGSRLAGVSAFGFGGTNAHVILEGADPVPPSTGGREAQGPVLIPVSAHSRASLRGTAADWAGALTEGTDLTAVAATATHRRDHALHRAAVVAADPAEAVDAFGALAEGRPHPALVGPHVAPIRPPRVVFAFSGHGGQWAGMGERLHATMPVFAEAVAEVRSALAGRLGHQPWAPGDPMIGFAAIQHAIFTMQVGLAAVWRSWGVTPDAVVGHSLGEVAAAHVAGALSLDDAVQVLCARSALLAETSAIGGLLATELTADQAHEAIAPYSGALAVATLNGPRTTVISGTHAELARLHADLDRAGVWARSVADGVPAHSPHLHPLLPRLSEALSGLTPADTPVDFASTVTAAHTPGHTLGADYWTGQLRSPVRLHETVRALAAARPSVFVEIAPRGVLGHAIGDTLTEHDLPGDVVPAAPEDDEHTGLLVAAATLSTRGRTPTGTAPAGLPPVDLPATRWDREGAAKPGAEPAGLATRLETATTPRERRHAIQLAVRDICADITRTDPGTLPLDEEMANLGVTSVSLIEMRSRLRLAHPDLAGLSAALIYAHPTIEQLTRAIDRHLHQQEH</sequence>
<evidence type="ECO:0000313" key="7">
    <source>
        <dbReference type="Proteomes" id="UP000589036"/>
    </source>
</evidence>
<keyword evidence="1" id="KW-0596">Phosphopantetheine</keyword>
<dbReference type="Gene3D" id="3.30.70.3290">
    <property type="match status" value="1"/>
</dbReference>
<dbReference type="InterPro" id="IPR009081">
    <property type="entry name" value="PP-bd_ACP"/>
</dbReference>
<dbReference type="InterPro" id="IPR016035">
    <property type="entry name" value="Acyl_Trfase/lysoPLipase"/>
</dbReference>
<dbReference type="Pfam" id="PF00698">
    <property type="entry name" value="Acyl_transf_1"/>
    <property type="match status" value="1"/>
</dbReference>
<dbReference type="EMBL" id="JACCCC010000001">
    <property type="protein sequence ID" value="NYE45650.1"/>
    <property type="molecule type" value="Genomic_DNA"/>
</dbReference>
<evidence type="ECO:0000259" key="4">
    <source>
        <dbReference type="PROSITE" id="PS50075"/>
    </source>
</evidence>
<dbReference type="PANTHER" id="PTHR43775:SF37">
    <property type="entry name" value="SI:DKEY-61P9.11"/>
    <property type="match status" value="1"/>
</dbReference>
<dbReference type="PROSITE" id="PS50075">
    <property type="entry name" value="CARRIER"/>
    <property type="match status" value="1"/>
</dbReference>
<dbReference type="SMART" id="SM00823">
    <property type="entry name" value="PKS_PP"/>
    <property type="match status" value="1"/>
</dbReference>
<dbReference type="InterPro" id="IPR014043">
    <property type="entry name" value="Acyl_transferase_dom"/>
</dbReference>
<keyword evidence="3 6" id="KW-0808">Transferase</keyword>
<dbReference type="GO" id="GO:0004315">
    <property type="term" value="F:3-oxoacyl-[acyl-carrier-protein] synthase activity"/>
    <property type="evidence" value="ECO:0007669"/>
    <property type="project" value="InterPro"/>
</dbReference>
<dbReference type="Pfam" id="PF02801">
    <property type="entry name" value="Ketoacyl-synt_C"/>
    <property type="match status" value="1"/>
</dbReference>
<dbReference type="GO" id="GO:0004312">
    <property type="term" value="F:fatty acid synthase activity"/>
    <property type="evidence" value="ECO:0007669"/>
    <property type="project" value="TreeGrafter"/>
</dbReference>
<dbReference type="Pfam" id="PF16197">
    <property type="entry name" value="KAsynt_C_assoc"/>
    <property type="match status" value="1"/>
</dbReference>
<name>A0A852TUQ1_9ACTN</name>
<evidence type="ECO:0000256" key="2">
    <source>
        <dbReference type="ARBA" id="ARBA00022553"/>
    </source>
</evidence>
<dbReference type="GO" id="GO:0006633">
    <property type="term" value="P:fatty acid biosynthetic process"/>
    <property type="evidence" value="ECO:0007669"/>
    <property type="project" value="InterPro"/>
</dbReference>
<dbReference type="SMART" id="SM00825">
    <property type="entry name" value="PKS_KS"/>
    <property type="match status" value="1"/>
</dbReference>
<dbReference type="AlphaFoldDB" id="A0A852TUQ1"/>
<dbReference type="PROSITE" id="PS52004">
    <property type="entry name" value="KS3_2"/>
    <property type="match status" value="1"/>
</dbReference>
<dbReference type="InterPro" id="IPR014030">
    <property type="entry name" value="Ketoacyl_synth_N"/>
</dbReference>
<accession>A0A852TUQ1</accession>
<dbReference type="InterPro" id="IPR036736">
    <property type="entry name" value="ACP-like_sf"/>
</dbReference>
<dbReference type="InterPro" id="IPR018201">
    <property type="entry name" value="Ketoacyl_synth_AS"/>
</dbReference>